<feature type="region of interest" description="Disordered" evidence="3">
    <location>
        <begin position="115"/>
        <end position="135"/>
    </location>
</feature>
<protein>
    <submittedName>
        <fullName evidence="5">Ribonuclease</fullName>
    </submittedName>
</protein>
<evidence type="ECO:0000256" key="2">
    <source>
        <dbReference type="ARBA" id="ARBA00022801"/>
    </source>
</evidence>
<keyword evidence="2" id="KW-0378">Hydrolase</keyword>
<feature type="region of interest" description="Disordered" evidence="3">
    <location>
        <begin position="34"/>
        <end position="71"/>
    </location>
</feature>
<accession>A0ABR9WJV1</accession>
<evidence type="ECO:0000256" key="3">
    <source>
        <dbReference type="SAM" id="MobiDB-lite"/>
    </source>
</evidence>
<dbReference type="EMBL" id="JACYGY010000002">
    <property type="protein sequence ID" value="MBE9465788.1"/>
    <property type="molecule type" value="Genomic_DNA"/>
</dbReference>
<evidence type="ECO:0000256" key="4">
    <source>
        <dbReference type="SAM" id="SignalP"/>
    </source>
</evidence>
<dbReference type="Proteomes" id="UP000634134">
    <property type="component" value="Unassembled WGS sequence"/>
</dbReference>
<comment type="caution">
    <text evidence="5">The sequence shown here is derived from an EMBL/GenBank/DDBJ whole genome shotgun (WGS) entry which is preliminary data.</text>
</comment>
<name>A0ABR9WJV1_9BACT</name>
<keyword evidence="4" id="KW-0732">Signal</keyword>
<evidence type="ECO:0000313" key="6">
    <source>
        <dbReference type="Proteomes" id="UP000634134"/>
    </source>
</evidence>
<feature type="signal peptide" evidence="4">
    <location>
        <begin position="1"/>
        <end position="36"/>
    </location>
</feature>
<dbReference type="SUPFAM" id="SSF53933">
    <property type="entry name" value="Microbial ribonucleases"/>
    <property type="match status" value="1"/>
</dbReference>
<feature type="chain" id="PRO_5045441511" evidence="4">
    <location>
        <begin position="37"/>
        <end position="161"/>
    </location>
</feature>
<organism evidence="5 6">
    <name type="scientific">Dyadobacter subterraneus</name>
    <dbReference type="NCBI Taxonomy" id="2773304"/>
    <lineage>
        <taxon>Bacteria</taxon>
        <taxon>Pseudomonadati</taxon>
        <taxon>Bacteroidota</taxon>
        <taxon>Cytophagia</taxon>
        <taxon>Cytophagales</taxon>
        <taxon>Spirosomataceae</taxon>
        <taxon>Dyadobacter</taxon>
    </lineage>
</organism>
<sequence>MFSKIPYTPIFSWLKKTVFILATLLAVACSGNGNNAAQETPQKSEQTEANPKKPLKLTRKSDKSLLNKNQQGAIPQKVLNVLAYVRENGRAPEGYQGGRKFGNFEKHLPIKDDAGNPMQYQEWDVNPKKKGKNRGAERLITSENKRAWYTRDHYDSFIEIE</sequence>
<dbReference type="InterPro" id="IPR000026">
    <property type="entry name" value="N1-like"/>
</dbReference>
<dbReference type="PROSITE" id="PS51257">
    <property type="entry name" value="PROKAR_LIPOPROTEIN"/>
    <property type="match status" value="1"/>
</dbReference>
<dbReference type="RefSeq" id="WP_194124078.1">
    <property type="nucleotide sequence ID" value="NZ_JACYGY010000002.1"/>
</dbReference>
<proteinExistence type="predicted"/>
<evidence type="ECO:0000256" key="1">
    <source>
        <dbReference type="ARBA" id="ARBA00022722"/>
    </source>
</evidence>
<dbReference type="InterPro" id="IPR016191">
    <property type="entry name" value="Ribonuclease/ribotoxin"/>
</dbReference>
<gene>
    <name evidence="5" type="ORF">IEE83_28255</name>
</gene>
<feature type="compositionally biased region" description="Polar residues" evidence="3">
    <location>
        <begin position="34"/>
        <end position="49"/>
    </location>
</feature>
<dbReference type="Pfam" id="PF00545">
    <property type="entry name" value="Ribonuclease"/>
    <property type="match status" value="1"/>
</dbReference>
<keyword evidence="1" id="KW-0540">Nuclease</keyword>
<keyword evidence="6" id="KW-1185">Reference proteome</keyword>
<dbReference type="Gene3D" id="3.10.450.30">
    <property type="entry name" value="Microbial ribonucleases"/>
    <property type="match status" value="1"/>
</dbReference>
<evidence type="ECO:0000313" key="5">
    <source>
        <dbReference type="EMBL" id="MBE9465788.1"/>
    </source>
</evidence>
<reference evidence="6" key="1">
    <citation type="submission" date="2023-07" db="EMBL/GenBank/DDBJ databases">
        <title>Dyadobacter sp. nov 'subterranea' isolated from contaminted grondwater.</title>
        <authorList>
            <person name="Szabo I."/>
            <person name="Al-Omari J."/>
            <person name="Szerdahelyi S.G."/>
            <person name="Rado J."/>
        </authorList>
    </citation>
    <scope>NUCLEOTIDE SEQUENCE [LARGE SCALE GENOMIC DNA]</scope>
    <source>
        <strain evidence="6">UP-52</strain>
    </source>
</reference>